<name>A0A0A8ZLR2_ARUDO</name>
<protein>
    <submittedName>
        <fullName evidence="1">Uncharacterized protein</fullName>
    </submittedName>
</protein>
<dbReference type="AlphaFoldDB" id="A0A0A8ZLR2"/>
<dbReference type="EMBL" id="GBRH01258149">
    <property type="protein sequence ID" value="JAD39746.1"/>
    <property type="molecule type" value="Transcribed_RNA"/>
</dbReference>
<reference evidence="1" key="1">
    <citation type="submission" date="2014-09" db="EMBL/GenBank/DDBJ databases">
        <authorList>
            <person name="Magalhaes I.L.F."/>
            <person name="Oliveira U."/>
            <person name="Santos F.R."/>
            <person name="Vidigal T.H.D.A."/>
            <person name="Brescovit A.D."/>
            <person name="Santos A.J."/>
        </authorList>
    </citation>
    <scope>NUCLEOTIDE SEQUENCE</scope>
    <source>
        <tissue evidence="1">Shoot tissue taken approximately 20 cm above the soil surface</tissue>
    </source>
</reference>
<sequence>MAMLRKEKRWQTAIRFSNIHRGHTTKCRNREKTMLQ</sequence>
<accession>A0A0A8ZLR2</accession>
<proteinExistence type="predicted"/>
<evidence type="ECO:0000313" key="1">
    <source>
        <dbReference type="EMBL" id="JAD39746.1"/>
    </source>
</evidence>
<organism evidence="1">
    <name type="scientific">Arundo donax</name>
    <name type="common">Giant reed</name>
    <name type="synonym">Donax arundinaceus</name>
    <dbReference type="NCBI Taxonomy" id="35708"/>
    <lineage>
        <taxon>Eukaryota</taxon>
        <taxon>Viridiplantae</taxon>
        <taxon>Streptophyta</taxon>
        <taxon>Embryophyta</taxon>
        <taxon>Tracheophyta</taxon>
        <taxon>Spermatophyta</taxon>
        <taxon>Magnoliopsida</taxon>
        <taxon>Liliopsida</taxon>
        <taxon>Poales</taxon>
        <taxon>Poaceae</taxon>
        <taxon>PACMAD clade</taxon>
        <taxon>Arundinoideae</taxon>
        <taxon>Arundineae</taxon>
        <taxon>Arundo</taxon>
    </lineage>
</organism>
<reference evidence="1" key="2">
    <citation type="journal article" date="2015" name="Data Brief">
        <title>Shoot transcriptome of the giant reed, Arundo donax.</title>
        <authorList>
            <person name="Barrero R.A."/>
            <person name="Guerrero F.D."/>
            <person name="Moolhuijzen P."/>
            <person name="Goolsby J.A."/>
            <person name="Tidwell J."/>
            <person name="Bellgard S.E."/>
            <person name="Bellgard M.I."/>
        </authorList>
    </citation>
    <scope>NUCLEOTIDE SEQUENCE</scope>
    <source>
        <tissue evidence="1">Shoot tissue taken approximately 20 cm above the soil surface</tissue>
    </source>
</reference>